<sequence length="191" mass="21376">MSLTLTSLLDSLHTHLQTQTELLPTLHAQLGLPSNALEDELKILQQHLMQSVESQIDVRRKEVDEWMGKCSGVEDVCVRYGKALGANVKVAGASIGELRKEQVLPKRYQLVTAQQEKLRQVYHTKLEQLTTLTTKLNVLARTLGKEFFQPDIIHAALAPGENASDTNAHRDVTPERFSTLEKELVRAKGET</sequence>
<evidence type="ECO:0000313" key="1">
    <source>
        <dbReference type="EMBL" id="KZP03749.1"/>
    </source>
</evidence>
<name>A0A167UAB1_9AGAM</name>
<protein>
    <submittedName>
        <fullName evidence="1">Uncharacterized protein</fullName>
    </submittedName>
</protein>
<dbReference type="EMBL" id="KV418009">
    <property type="protein sequence ID" value="KZP03749.1"/>
    <property type="molecule type" value="Genomic_DNA"/>
</dbReference>
<feature type="non-terminal residue" evidence="1">
    <location>
        <position position="191"/>
    </location>
</feature>
<dbReference type="STRING" id="436010.A0A167UAB1"/>
<reference evidence="1 2" key="1">
    <citation type="journal article" date="2016" name="Mol. Biol. Evol.">
        <title>Comparative Genomics of Early-Diverging Mushroom-Forming Fungi Provides Insights into the Origins of Lignocellulose Decay Capabilities.</title>
        <authorList>
            <person name="Nagy L.G."/>
            <person name="Riley R."/>
            <person name="Tritt A."/>
            <person name="Adam C."/>
            <person name="Daum C."/>
            <person name="Floudas D."/>
            <person name="Sun H."/>
            <person name="Yadav J.S."/>
            <person name="Pangilinan J."/>
            <person name="Larsson K.H."/>
            <person name="Matsuura K."/>
            <person name="Barry K."/>
            <person name="Labutti K."/>
            <person name="Kuo R."/>
            <person name="Ohm R.A."/>
            <person name="Bhattacharya S.S."/>
            <person name="Shirouzu T."/>
            <person name="Yoshinaga Y."/>
            <person name="Martin F.M."/>
            <person name="Grigoriev I.V."/>
            <person name="Hibbett D.S."/>
        </authorList>
    </citation>
    <scope>NUCLEOTIDE SEQUENCE [LARGE SCALE GENOMIC DNA]</scope>
    <source>
        <strain evidence="1 2">CBS 109695</strain>
    </source>
</reference>
<keyword evidence="2" id="KW-1185">Reference proteome</keyword>
<dbReference type="Proteomes" id="UP000076532">
    <property type="component" value="Unassembled WGS sequence"/>
</dbReference>
<dbReference type="AlphaFoldDB" id="A0A167UAB1"/>
<evidence type="ECO:0000313" key="2">
    <source>
        <dbReference type="Proteomes" id="UP000076532"/>
    </source>
</evidence>
<proteinExistence type="predicted"/>
<gene>
    <name evidence="1" type="ORF">FIBSPDRAFT_968726</name>
</gene>
<organism evidence="1 2">
    <name type="scientific">Athelia psychrophila</name>
    <dbReference type="NCBI Taxonomy" id="1759441"/>
    <lineage>
        <taxon>Eukaryota</taxon>
        <taxon>Fungi</taxon>
        <taxon>Dikarya</taxon>
        <taxon>Basidiomycota</taxon>
        <taxon>Agaricomycotina</taxon>
        <taxon>Agaricomycetes</taxon>
        <taxon>Agaricomycetidae</taxon>
        <taxon>Atheliales</taxon>
        <taxon>Atheliaceae</taxon>
        <taxon>Athelia</taxon>
    </lineage>
</organism>
<dbReference type="OrthoDB" id="642895at2759"/>
<accession>A0A167UAB1</accession>